<dbReference type="Pfam" id="PF01934">
    <property type="entry name" value="HepT-like"/>
    <property type="match status" value="1"/>
</dbReference>
<dbReference type="GO" id="GO:0016787">
    <property type="term" value="F:hydrolase activity"/>
    <property type="evidence" value="ECO:0007669"/>
    <property type="project" value="UniProtKB-KW"/>
</dbReference>
<evidence type="ECO:0000256" key="5">
    <source>
        <dbReference type="ARBA" id="ARBA00022801"/>
    </source>
</evidence>
<accession>A0A095YX29</accession>
<dbReference type="AlphaFoldDB" id="A0A095YX29"/>
<evidence type="ECO:0000256" key="4">
    <source>
        <dbReference type="ARBA" id="ARBA00022741"/>
    </source>
</evidence>
<sequence length="130" mass="15457">MSKFDLYEQIEHIKEYAEAILKDTDDIQEEEFRSNRLLQRSLTLDIITLGEIAAVISLKFPDFVKNNKTLPWKDMAAMRHKMVHGYYTIDLAIVWDTVKQDIPRVLESIPQLRKDVIYFNERNLDENLER</sequence>
<dbReference type="PANTHER" id="PTHR34139:SF1">
    <property type="entry name" value="RNASE MJ1380-RELATED"/>
    <property type="match status" value="1"/>
</dbReference>
<dbReference type="InterPro" id="IPR051813">
    <property type="entry name" value="HepT_RNase_toxin"/>
</dbReference>
<dbReference type="OrthoDB" id="4829434at2"/>
<dbReference type="Proteomes" id="UP000029629">
    <property type="component" value="Unassembled WGS sequence"/>
</dbReference>
<dbReference type="eggNOG" id="COG2361">
    <property type="taxonomic scope" value="Bacteria"/>
</dbReference>
<organism evidence="6 7">
    <name type="scientific">Oligella urethralis DNF00040</name>
    <dbReference type="NCBI Taxonomy" id="1401065"/>
    <lineage>
        <taxon>Bacteria</taxon>
        <taxon>Pseudomonadati</taxon>
        <taxon>Pseudomonadota</taxon>
        <taxon>Betaproteobacteria</taxon>
        <taxon>Burkholderiales</taxon>
        <taxon>Alcaligenaceae</taxon>
        <taxon>Oligella</taxon>
    </lineage>
</organism>
<name>A0A095YX29_9BURK</name>
<keyword evidence="3" id="KW-0540">Nuclease</keyword>
<evidence type="ECO:0000313" key="6">
    <source>
        <dbReference type="EMBL" id="KGF26923.1"/>
    </source>
</evidence>
<keyword evidence="7" id="KW-1185">Reference proteome</keyword>
<comment type="caution">
    <text evidence="6">The sequence shown here is derived from an EMBL/GenBank/DDBJ whole genome shotgun (WGS) entry which is preliminary data.</text>
</comment>
<dbReference type="GO" id="GO:0000166">
    <property type="term" value="F:nucleotide binding"/>
    <property type="evidence" value="ECO:0007669"/>
    <property type="project" value="UniProtKB-KW"/>
</dbReference>
<dbReference type="InterPro" id="IPR008201">
    <property type="entry name" value="HepT-like"/>
</dbReference>
<keyword evidence="5" id="KW-0378">Hydrolase</keyword>
<dbReference type="RefSeq" id="WP_036560653.1">
    <property type="nucleotide sequence ID" value="NZ_JRNI01000069.1"/>
</dbReference>
<keyword evidence="1" id="KW-0597">Phosphoprotein</keyword>
<evidence type="ECO:0000256" key="1">
    <source>
        <dbReference type="ARBA" id="ARBA00022553"/>
    </source>
</evidence>
<keyword evidence="4" id="KW-0547">Nucleotide-binding</keyword>
<protein>
    <recommendedName>
        <fullName evidence="8">DUF86 domain-containing protein</fullName>
    </recommendedName>
</protein>
<dbReference type="GO" id="GO:0004540">
    <property type="term" value="F:RNA nuclease activity"/>
    <property type="evidence" value="ECO:0007669"/>
    <property type="project" value="InterPro"/>
</dbReference>
<proteinExistence type="predicted"/>
<dbReference type="GO" id="GO:0110001">
    <property type="term" value="C:toxin-antitoxin complex"/>
    <property type="evidence" value="ECO:0007669"/>
    <property type="project" value="InterPro"/>
</dbReference>
<dbReference type="PANTHER" id="PTHR34139">
    <property type="entry name" value="UPF0331 PROTEIN MJ0127"/>
    <property type="match status" value="1"/>
</dbReference>
<keyword evidence="2" id="KW-1277">Toxin-antitoxin system</keyword>
<gene>
    <name evidence="6" type="ORF">HMPREF2130_10265</name>
</gene>
<evidence type="ECO:0000256" key="2">
    <source>
        <dbReference type="ARBA" id="ARBA00022649"/>
    </source>
</evidence>
<dbReference type="EMBL" id="JRNI01000069">
    <property type="protein sequence ID" value="KGF26923.1"/>
    <property type="molecule type" value="Genomic_DNA"/>
</dbReference>
<evidence type="ECO:0008006" key="8">
    <source>
        <dbReference type="Google" id="ProtNLM"/>
    </source>
</evidence>
<evidence type="ECO:0000256" key="3">
    <source>
        <dbReference type="ARBA" id="ARBA00022722"/>
    </source>
</evidence>
<evidence type="ECO:0000313" key="7">
    <source>
        <dbReference type="Proteomes" id="UP000029629"/>
    </source>
</evidence>
<reference evidence="6 7" key="1">
    <citation type="submission" date="2014-07" db="EMBL/GenBank/DDBJ databases">
        <authorList>
            <person name="McCorrison J."/>
            <person name="Sanka R."/>
            <person name="Torralba M."/>
            <person name="Gillis M."/>
            <person name="Haft D.H."/>
            <person name="Methe B."/>
            <person name="Sutton G."/>
            <person name="Nelson K.E."/>
        </authorList>
    </citation>
    <scope>NUCLEOTIDE SEQUENCE [LARGE SCALE GENOMIC DNA]</scope>
    <source>
        <strain evidence="6 7">DNF00040</strain>
    </source>
</reference>